<comment type="caution">
    <text evidence="10">The sequence shown here is derived from an EMBL/GenBank/DDBJ whole genome shotgun (WGS) entry which is preliminary data.</text>
</comment>
<evidence type="ECO:0000256" key="4">
    <source>
        <dbReference type="ARBA" id="ARBA00023163"/>
    </source>
</evidence>
<dbReference type="Proteomes" id="UP001288778">
    <property type="component" value="Unassembled WGS sequence"/>
</dbReference>
<evidence type="ECO:0000259" key="8">
    <source>
        <dbReference type="PROSITE" id="PS50110"/>
    </source>
</evidence>
<evidence type="ECO:0000256" key="7">
    <source>
        <dbReference type="PROSITE-ProRule" id="PRU01091"/>
    </source>
</evidence>
<evidence type="ECO:0000256" key="5">
    <source>
        <dbReference type="ARBA" id="ARBA00024867"/>
    </source>
</evidence>
<feature type="domain" description="OmpR/PhoB-type" evidence="9">
    <location>
        <begin position="78"/>
        <end position="175"/>
    </location>
</feature>
<dbReference type="SMART" id="SM00862">
    <property type="entry name" value="Trans_reg_C"/>
    <property type="match status" value="1"/>
</dbReference>
<dbReference type="Gene3D" id="6.10.250.690">
    <property type="match status" value="1"/>
</dbReference>
<dbReference type="AlphaFoldDB" id="A0AAW9I328"/>
<feature type="DNA-binding region" description="OmpR/PhoB-type" evidence="7">
    <location>
        <begin position="78"/>
        <end position="175"/>
    </location>
</feature>
<dbReference type="InterPro" id="IPR001789">
    <property type="entry name" value="Sig_transdc_resp-reg_receiver"/>
</dbReference>
<dbReference type="InterPro" id="IPR001867">
    <property type="entry name" value="OmpR/PhoB-type_DNA-bd"/>
</dbReference>
<gene>
    <name evidence="10" type="ORF">GNF68_14680</name>
</gene>
<comment type="function">
    <text evidence="5">May play the central regulatory role in sporulation. It may be an element of the effector pathway responsible for the activation of sporulation genes in response to nutritional stress. Spo0A may act in concert with spo0H (a sigma factor) to control the expression of some genes that are critical to the sporulation process.</text>
</comment>
<sequence>VLLDINLPVFDGYYICREVRKESDVPIIIVTSRDSDMDELMSMNLGADDFVTKPYNTQILLARIAALLKRSGTPTANSSILTYEDFQLNLSNATITYNDKEIELTKNEVKILSYLINHKGEIVSRELLMEYLWSTDYFVDDSTLTVNITRLRKKLEEIGIENVIETRRGLGYIMP</sequence>
<dbReference type="InterPro" id="IPR011006">
    <property type="entry name" value="CheY-like_superfamily"/>
</dbReference>
<evidence type="ECO:0000313" key="10">
    <source>
        <dbReference type="EMBL" id="MDZ4910259.1"/>
    </source>
</evidence>
<feature type="modified residue" description="4-aspartylphosphate" evidence="6">
    <location>
        <position position="4"/>
    </location>
</feature>
<dbReference type="GO" id="GO:0005829">
    <property type="term" value="C:cytosol"/>
    <property type="evidence" value="ECO:0007669"/>
    <property type="project" value="TreeGrafter"/>
</dbReference>
<dbReference type="InterPro" id="IPR039420">
    <property type="entry name" value="WalR-like"/>
</dbReference>
<feature type="domain" description="Response regulatory" evidence="8">
    <location>
        <begin position="1"/>
        <end position="68"/>
    </location>
</feature>
<evidence type="ECO:0000256" key="6">
    <source>
        <dbReference type="PROSITE-ProRule" id="PRU00169"/>
    </source>
</evidence>
<dbReference type="GO" id="GO:0006355">
    <property type="term" value="P:regulation of DNA-templated transcription"/>
    <property type="evidence" value="ECO:0007669"/>
    <property type="project" value="InterPro"/>
</dbReference>
<evidence type="ECO:0000256" key="3">
    <source>
        <dbReference type="ARBA" id="ARBA00023125"/>
    </source>
</evidence>
<protein>
    <recommendedName>
        <fullName evidence="1">Stage 0 sporulation protein A homolog</fullName>
    </recommendedName>
</protein>
<accession>A0AAW9I328</accession>
<dbReference type="Pfam" id="PF00072">
    <property type="entry name" value="Response_reg"/>
    <property type="match status" value="1"/>
</dbReference>
<dbReference type="Pfam" id="PF00486">
    <property type="entry name" value="Trans_reg_C"/>
    <property type="match status" value="1"/>
</dbReference>
<dbReference type="RefSeq" id="WP_322395515.1">
    <property type="nucleotide sequence ID" value="NZ_WNUI01000109.1"/>
</dbReference>
<dbReference type="GO" id="GO:0000156">
    <property type="term" value="F:phosphorelay response regulator activity"/>
    <property type="evidence" value="ECO:0007669"/>
    <property type="project" value="TreeGrafter"/>
</dbReference>
<dbReference type="PANTHER" id="PTHR48111">
    <property type="entry name" value="REGULATOR OF RPOS"/>
    <property type="match status" value="1"/>
</dbReference>
<keyword evidence="3 7" id="KW-0238">DNA-binding</keyword>
<keyword evidence="6" id="KW-0597">Phosphoprotein</keyword>
<dbReference type="PROSITE" id="PS50110">
    <property type="entry name" value="RESPONSE_REGULATORY"/>
    <property type="match status" value="1"/>
</dbReference>
<dbReference type="GO" id="GO:0000976">
    <property type="term" value="F:transcription cis-regulatory region binding"/>
    <property type="evidence" value="ECO:0007669"/>
    <property type="project" value="TreeGrafter"/>
</dbReference>
<name>A0AAW9I328_CLOPF</name>
<evidence type="ECO:0000259" key="9">
    <source>
        <dbReference type="PROSITE" id="PS51755"/>
    </source>
</evidence>
<proteinExistence type="predicted"/>
<dbReference type="Gene3D" id="1.10.10.10">
    <property type="entry name" value="Winged helix-like DNA-binding domain superfamily/Winged helix DNA-binding domain"/>
    <property type="match status" value="1"/>
</dbReference>
<keyword evidence="2" id="KW-0805">Transcription regulation</keyword>
<keyword evidence="4" id="KW-0804">Transcription</keyword>
<dbReference type="EMBL" id="WNUI01000109">
    <property type="protein sequence ID" value="MDZ4910259.1"/>
    <property type="molecule type" value="Genomic_DNA"/>
</dbReference>
<reference evidence="10" key="1">
    <citation type="submission" date="2019-11" db="EMBL/GenBank/DDBJ databases">
        <title>Characterization of Clostridium perfringens isolates from swine manure treated agricultural soils.</title>
        <authorList>
            <person name="Wushke S.T."/>
        </authorList>
    </citation>
    <scope>NUCLEOTIDE SEQUENCE</scope>
    <source>
        <strain evidence="10">X94</strain>
    </source>
</reference>
<dbReference type="PROSITE" id="PS51755">
    <property type="entry name" value="OMPR_PHOB"/>
    <property type="match status" value="1"/>
</dbReference>
<dbReference type="InterPro" id="IPR016032">
    <property type="entry name" value="Sig_transdc_resp-reg_C-effctor"/>
</dbReference>
<evidence type="ECO:0000313" key="11">
    <source>
        <dbReference type="Proteomes" id="UP001288778"/>
    </source>
</evidence>
<organism evidence="10 11">
    <name type="scientific">Clostridium perfringens</name>
    <dbReference type="NCBI Taxonomy" id="1502"/>
    <lineage>
        <taxon>Bacteria</taxon>
        <taxon>Bacillati</taxon>
        <taxon>Bacillota</taxon>
        <taxon>Clostridia</taxon>
        <taxon>Eubacteriales</taxon>
        <taxon>Clostridiaceae</taxon>
        <taxon>Clostridium</taxon>
    </lineage>
</organism>
<evidence type="ECO:0000256" key="2">
    <source>
        <dbReference type="ARBA" id="ARBA00023015"/>
    </source>
</evidence>
<dbReference type="PANTHER" id="PTHR48111:SF43">
    <property type="entry name" value="STAGE 0 SPORULATION PROTEIN A HOMOLOG"/>
    <property type="match status" value="1"/>
</dbReference>
<evidence type="ECO:0000256" key="1">
    <source>
        <dbReference type="ARBA" id="ARBA00018672"/>
    </source>
</evidence>
<dbReference type="GO" id="GO:0032993">
    <property type="term" value="C:protein-DNA complex"/>
    <property type="evidence" value="ECO:0007669"/>
    <property type="project" value="TreeGrafter"/>
</dbReference>
<dbReference type="InterPro" id="IPR036388">
    <property type="entry name" value="WH-like_DNA-bd_sf"/>
</dbReference>
<dbReference type="CDD" id="cd00383">
    <property type="entry name" value="trans_reg_C"/>
    <property type="match status" value="1"/>
</dbReference>
<feature type="non-terminal residue" evidence="10">
    <location>
        <position position="1"/>
    </location>
</feature>
<dbReference type="SUPFAM" id="SSF46894">
    <property type="entry name" value="C-terminal effector domain of the bipartite response regulators"/>
    <property type="match status" value="1"/>
</dbReference>
<dbReference type="Gene3D" id="3.40.50.2300">
    <property type="match status" value="1"/>
</dbReference>
<dbReference type="SUPFAM" id="SSF52172">
    <property type="entry name" value="CheY-like"/>
    <property type="match status" value="1"/>
</dbReference>